<dbReference type="Proteomes" id="UP001165667">
    <property type="component" value="Unassembled WGS sequence"/>
</dbReference>
<dbReference type="AlphaFoldDB" id="A0AA41YY71"/>
<evidence type="ECO:0000313" key="2">
    <source>
        <dbReference type="EMBL" id="MCW6509446.1"/>
    </source>
</evidence>
<keyword evidence="1" id="KW-0732">Signal</keyword>
<proteinExistence type="predicted"/>
<feature type="chain" id="PRO_5041283764" evidence="1">
    <location>
        <begin position="22"/>
        <end position="93"/>
    </location>
</feature>
<dbReference type="RefSeq" id="WP_282585808.1">
    <property type="nucleotide sequence ID" value="NZ_JAMOIM010000009.1"/>
</dbReference>
<feature type="signal peptide" evidence="1">
    <location>
        <begin position="1"/>
        <end position="21"/>
    </location>
</feature>
<evidence type="ECO:0000313" key="3">
    <source>
        <dbReference type="Proteomes" id="UP001165667"/>
    </source>
</evidence>
<dbReference type="EMBL" id="JAMOIM010000009">
    <property type="protein sequence ID" value="MCW6509446.1"/>
    <property type="molecule type" value="Genomic_DNA"/>
</dbReference>
<sequence length="93" mass="10151">MRITKLLLLSIFISGAAPAWAGAGDVEYSAWVDCVRHRARLGSTPDGAMNGCSDREDTYVTALRGAYDAKKVEATHQYSSRLIRAVAENPRHS</sequence>
<evidence type="ECO:0000256" key="1">
    <source>
        <dbReference type="SAM" id="SignalP"/>
    </source>
</evidence>
<gene>
    <name evidence="2" type="ORF">M8523_15605</name>
</gene>
<organism evidence="2 3">
    <name type="scientific">Lichenifustis flavocetrariae</name>
    <dbReference type="NCBI Taxonomy" id="2949735"/>
    <lineage>
        <taxon>Bacteria</taxon>
        <taxon>Pseudomonadati</taxon>
        <taxon>Pseudomonadota</taxon>
        <taxon>Alphaproteobacteria</taxon>
        <taxon>Hyphomicrobiales</taxon>
        <taxon>Lichenihabitantaceae</taxon>
        <taxon>Lichenifustis</taxon>
    </lineage>
</organism>
<accession>A0AA41YY71</accession>
<reference evidence="2" key="1">
    <citation type="submission" date="2022-05" db="EMBL/GenBank/DDBJ databases">
        <authorList>
            <person name="Pankratov T."/>
        </authorList>
    </citation>
    <scope>NUCLEOTIDE SEQUENCE</scope>
    <source>
        <strain evidence="2">BP6-180914</strain>
    </source>
</reference>
<comment type="caution">
    <text evidence="2">The sequence shown here is derived from an EMBL/GenBank/DDBJ whole genome shotgun (WGS) entry which is preliminary data.</text>
</comment>
<name>A0AA41YY71_9HYPH</name>
<keyword evidence="3" id="KW-1185">Reference proteome</keyword>
<protein>
    <submittedName>
        <fullName evidence="2">Uncharacterized protein</fullName>
    </submittedName>
</protein>